<reference evidence="1 2" key="1">
    <citation type="journal article" date="2021" name="Commun. Biol.">
        <title>The genome of Shorea leprosula (Dipterocarpaceae) highlights the ecological relevance of drought in aseasonal tropical rainforests.</title>
        <authorList>
            <person name="Ng K.K.S."/>
            <person name="Kobayashi M.J."/>
            <person name="Fawcett J.A."/>
            <person name="Hatakeyama M."/>
            <person name="Paape T."/>
            <person name="Ng C.H."/>
            <person name="Ang C.C."/>
            <person name="Tnah L.H."/>
            <person name="Lee C.T."/>
            <person name="Nishiyama T."/>
            <person name="Sese J."/>
            <person name="O'Brien M.J."/>
            <person name="Copetti D."/>
            <person name="Mohd Noor M.I."/>
            <person name="Ong R.C."/>
            <person name="Putra M."/>
            <person name="Sireger I.Z."/>
            <person name="Indrioko S."/>
            <person name="Kosugi Y."/>
            <person name="Izuno A."/>
            <person name="Isagi Y."/>
            <person name="Lee S.L."/>
            <person name="Shimizu K.K."/>
        </authorList>
    </citation>
    <scope>NUCLEOTIDE SEQUENCE [LARGE SCALE GENOMIC DNA]</scope>
    <source>
        <strain evidence="1">214</strain>
    </source>
</reference>
<gene>
    <name evidence="1" type="ORF">SLEP1_g2014</name>
</gene>
<name>A0AAV5HQ96_9ROSI</name>
<dbReference type="EMBL" id="BPVZ01000002">
    <property type="protein sequence ID" value="GKU87651.1"/>
    <property type="molecule type" value="Genomic_DNA"/>
</dbReference>
<keyword evidence="2" id="KW-1185">Reference proteome</keyword>
<protein>
    <submittedName>
        <fullName evidence="1">Uncharacterized protein</fullName>
    </submittedName>
</protein>
<organism evidence="1 2">
    <name type="scientific">Rubroshorea leprosula</name>
    <dbReference type="NCBI Taxonomy" id="152421"/>
    <lineage>
        <taxon>Eukaryota</taxon>
        <taxon>Viridiplantae</taxon>
        <taxon>Streptophyta</taxon>
        <taxon>Embryophyta</taxon>
        <taxon>Tracheophyta</taxon>
        <taxon>Spermatophyta</taxon>
        <taxon>Magnoliopsida</taxon>
        <taxon>eudicotyledons</taxon>
        <taxon>Gunneridae</taxon>
        <taxon>Pentapetalae</taxon>
        <taxon>rosids</taxon>
        <taxon>malvids</taxon>
        <taxon>Malvales</taxon>
        <taxon>Dipterocarpaceae</taxon>
        <taxon>Rubroshorea</taxon>
    </lineage>
</organism>
<accession>A0AAV5HQ96</accession>
<evidence type="ECO:0000313" key="2">
    <source>
        <dbReference type="Proteomes" id="UP001054252"/>
    </source>
</evidence>
<dbReference type="AlphaFoldDB" id="A0AAV5HQ96"/>
<proteinExistence type="predicted"/>
<comment type="caution">
    <text evidence="1">The sequence shown here is derived from an EMBL/GenBank/DDBJ whole genome shotgun (WGS) entry which is preliminary data.</text>
</comment>
<evidence type="ECO:0000313" key="1">
    <source>
        <dbReference type="EMBL" id="GKU87651.1"/>
    </source>
</evidence>
<sequence length="81" mass="9767">MGECLPSTPVCCRDWTNSSPEMNSWERRRLREGLGLHSCQDLYQWLFVIYREFFAQVLYIHNLEFYACRDHQMDLNSMLQS</sequence>
<dbReference type="Proteomes" id="UP001054252">
    <property type="component" value="Unassembled WGS sequence"/>
</dbReference>